<dbReference type="InterPro" id="IPR011764">
    <property type="entry name" value="Biotin_carboxylation_dom"/>
</dbReference>
<dbReference type="InterPro" id="IPR016185">
    <property type="entry name" value="PreATP-grasp_dom_sf"/>
</dbReference>
<evidence type="ECO:0000313" key="6">
    <source>
        <dbReference type="Proteomes" id="UP000184248"/>
    </source>
</evidence>
<evidence type="ECO:0000256" key="2">
    <source>
        <dbReference type="ARBA" id="ARBA00022741"/>
    </source>
</evidence>
<evidence type="ECO:0000256" key="3">
    <source>
        <dbReference type="ARBA" id="ARBA00022840"/>
    </source>
</evidence>
<dbReference type="SUPFAM" id="SSF56059">
    <property type="entry name" value="Glutathione synthetase ATP-binding domain-like"/>
    <property type="match status" value="1"/>
</dbReference>
<dbReference type="Pfam" id="PF02786">
    <property type="entry name" value="CPSase_L_D2"/>
    <property type="match status" value="1"/>
</dbReference>
<accession>A0A1M6UAL2</accession>
<dbReference type="OrthoDB" id="6165868at2"/>
<protein>
    <submittedName>
        <fullName evidence="5">Carbamoyl-phosphate synthase L chain, ATP binding domain</fullName>
    </submittedName>
</protein>
<keyword evidence="2" id="KW-0547">Nucleotide-binding</keyword>
<name>A0A1M6UAL2_9GAMM</name>
<organism evidence="5 6">
    <name type="scientific">Halomonas caseinilytica</name>
    <dbReference type="NCBI Taxonomy" id="438744"/>
    <lineage>
        <taxon>Bacteria</taxon>
        <taxon>Pseudomonadati</taxon>
        <taxon>Pseudomonadota</taxon>
        <taxon>Gammaproteobacteria</taxon>
        <taxon>Oceanospirillales</taxon>
        <taxon>Halomonadaceae</taxon>
        <taxon>Halomonas</taxon>
    </lineage>
</organism>
<feature type="domain" description="Biotin carboxylation" evidence="4">
    <location>
        <begin position="5"/>
        <end position="299"/>
    </location>
</feature>
<dbReference type="SUPFAM" id="SSF52440">
    <property type="entry name" value="PreATP-grasp domain"/>
    <property type="match status" value="1"/>
</dbReference>
<dbReference type="Proteomes" id="UP000184248">
    <property type="component" value="Unassembled WGS sequence"/>
</dbReference>
<keyword evidence="3" id="KW-0067">ATP-binding</keyword>
<dbReference type="AlphaFoldDB" id="A0A1M6UAL2"/>
<reference evidence="6" key="1">
    <citation type="submission" date="2016-11" db="EMBL/GenBank/DDBJ databases">
        <authorList>
            <person name="Varghese N."/>
            <person name="Submissions S."/>
        </authorList>
    </citation>
    <scope>NUCLEOTIDE SEQUENCE [LARGE SCALE GENOMIC DNA]</scope>
    <source>
        <strain evidence="6">ALO Sharm</strain>
    </source>
</reference>
<dbReference type="PROSITE" id="PS50979">
    <property type="entry name" value="BC"/>
    <property type="match status" value="1"/>
</dbReference>
<gene>
    <name evidence="5" type="ORF">SAMN05192556_104201</name>
</gene>
<keyword evidence="1" id="KW-0436">Ligase</keyword>
<dbReference type="InterPro" id="IPR005479">
    <property type="entry name" value="CPAse_ATP-bd"/>
</dbReference>
<dbReference type="GO" id="GO:0005524">
    <property type="term" value="F:ATP binding"/>
    <property type="evidence" value="ECO:0007669"/>
    <property type="project" value="UniProtKB-KW"/>
</dbReference>
<dbReference type="EMBL" id="FRAL01000004">
    <property type="protein sequence ID" value="SHK66200.1"/>
    <property type="molecule type" value="Genomic_DNA"/>
</dbReference>
<dbReference type="Gene3D" id="3.30.470.20">
    <property type="entry name" value="ATP-grasp fold, B domain"/>
    <property type="match status" value="1"/>
</dbReference>
<sequence>MRLSPFSCPLVAGHGVAALRVRQACAERGMQPVAARGTESSLIEEARAAGCDALHPGECDAARQAALAERCRHLGLRFLGGEPRLLDAMAEGRVMRQKMREAGLPLAASEPGGEVIAISLLADRFGRVLYLSPRRHRDHISMAPLGELTKERYRYLGELAARGIARLGVVGLVEARFRIEGNRLGFLDMRPGPTGDEALDEVLMGLDPLVEQLRVLSGERLRERQSRLAVNGQARLWRLVPPSGGVLTGGPGVRLDRCEEGGEARLVVWGRRSGDVETRARRVFVEWWGESEARRWLAI</sequence>
<dbReference type="GO" id="GO:0016874">
    <property type="term" value="F:ligase activity"/>
    <property type="evidence" value="ECO:0007669"/>
    <property type="project" value="UniProtKB-KW"/>
</dbReference>
<proteinExistence type="predicted"/>
<keyword evidence="6" id="KW-1185">Reference proteome</keyword>
<evidence type="ECO:0000259" key="4">
    <source>
        <dbReference type="PROSITE" id="PS50979"/>
    </source>
</evidence>
<evidence type="ECO:0000313" key="5">
    <source>
        <dbReference type="EMBL" id="SHK66200.1"/>
    </source>
</evidence>
<evidence type="ECO:0000256" key="1">
    <source>
        <dbReference type="ARBA" id="ARBA00022598"/>
    </source>
</evidence>